<evidence type="ECO:0000313" key="3">
    <source>
        <dbReference type="Proteomes" id="UP000198414"/>
    </source>
</evidence>
<accession>A0A1Z5IZT9</accession>
<feature type="chain" id="PRO_5012622406" description="Surface layer protein A domain-containing protein" evidence="1">
    <location>
        <begin position="26"/>
        <end position="277"/>
    </location>
</feature>
<protein>
    <recommendedName>
        <fullName evidence="4">Surface layer protein A domain-containing protein</fullName>
    </recommendedName>
</protein>
<reference evidence="2 3" key="1">
    <citation type="submission" date="2015-11" db="EMBL/GenBank/DDBJ databases">
        <title>Draft genome sequences of new species of the genus Lactobacillus isolated from orchardgrass silage.</title>
        <authorList>
            <person name="Tohno M."/>
            <person name="Tanizawa Y."/>
            <person name="Arita M."/>
        </authorList>
    </citation>
    <scope>NUCLEOTIDE SEQUENCE [LARGE SCALE GENOMIC DNA]</scope>
    <source>
        <strain evidence="2 3">IWT25</strain>
    </source>
</reference>
<dbReference type="RefSeq" id="WP_089121896.1">
    <property type="nucleotide sequence ID" value="NZ_BCMI01000031.1"/>
</dbReference>
<comment type="caution">
    <text evidence="2">The sequence shown here is derived from an EMBL/GenBank/DDBJ whole genome shotgun (WGS) entry which is preliminary data.</text>
</comment>
<dbReference type="EMBL" id="BCMI01000031">
    <property type="protein sequence ID" value="GAX06991.1"/>
    <property type="molecule type" value="Genomic_DNA"/>
</dbReference>
<evidence type="ECO:0008006" key="4">
    <source>
        <dbReference type="Google" id="ProtNLM"/>
    </source>
</evidence>
<feature type="signal peptide" evidence="1">
    <location>
        <begin position="1"/>
        <end position="25"/>
    </location>
</feature>
<gene>
    <name evidence="2" type="ORF">IWT25_02339</name>
</gene>
<proteinExistence type="predicted"/>
<evidence type="ECO:0000313" key="2">
    <source>
        <dbReference type="EMBL" id="GAX06991.1"/>
    </source>
</evidence>
<evidence type="ECO:0000256" key="1">
    <source>
        <dbReference type="SAM" id="SignalP"/>
    </source>
</evidence>
<dbReference type="AlphaFoldDB" id="A0A1Z5IZT9"/>
<dbReference type="Proteomes" id="UP000198414">
    <property type="component" value="Unassembled WGS sequence"/>
</dbReference>
<keyword evidence="1" id="KW-0732">Signal</keyword>
<sequence precursor="true">MKKRTLITIGLTMLLSFSTATTASAMAKYGSHYWYNYRHVYVKKTTTAYKMKMTNPLYKSYAVSHKTLHSGTHIYVKSNQLHYAWYVKGSGMTNTSKYFWVTNRGNTSWITTKKATSKSKTSSKIQQLSPKKLGFKVAASKSFSTSKYETGYTQNSHLQLTTEPTQTDSVGSYTIKSQGTKILAKKVNQKFLAIEVNGQFKGYTYAGSVTPYNAYQNPMYWSNNGHTIDSLTVPGKNTILAPGSKIYTDTKWRNLGKGYGGKQWHFRYKDGKFRSID</sequence>
<organism evidence="2 3">
    <name type="scientific">Secundilactobacillus pentosiphilus</name>
    <dbReference type="NCBI Taxonomy" id="1714682"/>
    <lineage>
        <taxon>Bacteria</taxon>
        <taxon>Bacillati</taxon>
        <taxon>Bacillota</taxon>
        <taxon>Bacilli</taxon>
        <taxon>Lactobacillales</taxon>
        <taxon>Lactobacillaceae</taxon>
        <taxon>Secundilactobacillus</taxon>
    </lineage>
</organism>
<name>A0A1Z5IZT9_9LACO</name>